<evidence type="ECO:0000256" key="1">
    <source>
        <dbReference type="SAM" id="MobiDB-lite"/>
    </source>
</evidence>
<evidence type="ECO:0000259" key="2">
    <source>
        <dbReference type="Pfam" id="PF19802"/>
    </source>
</evidence>
<protein>
    <submittedName>
        <fullName evidence="3">DUF6285 domain-containing protein</fullName>
    </submittedName>
</protein>
<dbReference type="EMBL" id="JASSQD010000001">
    <property type="protein sequence ID" value="MDK9558010.1"/>
    <property type="molecule type" value="Genomic_DNA"/>
</dbReference>
<comment type="caution">
    <text evidence="3">The sequence shown here is derived from an EMBL/GenBank/DDBJ whole genome shotgun (WGS) entry which is preliminary data.</text>
</comment>
<feature type="domain" description="DUF6285" evidence="2">
    <location>
        <begin position="24"/>
        <end position="118"/>
    </location>
</feature>
<sequence length="128" mass="14280">MINEPDTRDLLAEARQVLLDSLAPELAGERKYQALMIANAMGVAIREIEQLEQGEPETTDRSLSQFLAGHQLPDNPEQGEQTLARALRERRLDGSEPELRLVLRGMTEARLRINNPGYLKSSGQSNTV</sequence>
<dbReference type="InterPro" id="IPR046252">
    <property type="entry name" value="DUF6285"/>
</dbReference>
<dbReference type="RefSeq" id="WP_285368124.1">
    <property type="nucleotide sequence ID" value="NZ_JASSQD010000001.1"/>
</dbReference>
<accession>A0ABT7HET0</accession>
<dbReference type="Proteomes" id="UP001223547">
    <property type="component" value="Unassembled WGS sequence"/>
</dbReference>
<dbReference type="Pfam" id="PF19802">
    <property type="entry name" value="DUF6285"/>
    <property type="match status" value="1"/>
</dbReference>
<proteinExistence type="predicted"/>
<organism evidence="3 4">
    <name type="scientific">Marinobacter albus</name>
    <dbReference type="NCBI Taxonomy" id="3030833"/>
    <lineage>
        <taxon>Bacteria</taxon>
        <taxon>Pseudomonadati</taxon>
        <taxon>Pseudomonadota</taxon>
        <taxon>Gammaproteobacteria</taxon>
        <taxon>Pseudomonadales</taxon>
        <taxon>Marinobacteraceae</taxon>
        <taxon>Marinobacter</taxon>
    </lineage>
</organism>
<name>A0ABT7HET0_9GAMM</name>
<evidence type="ECO:0000313" key="4">
    <source>
        <dbReference type="Proteomes" id="UP001223547"/>
    </source>
</evidence>
<evidence type="ECO:0000313" key="3">
    <source>
        <dbReference type="EMBL" id="MDK9558010.1"/>
    </source>
</evidence>
<keyword evidence="4" id="KW-1185">Reference proteome</keyword>
<reference evidence="3 4" key="1">
    <citation type="submission" date="2023-05" db="EMBL/GenBank/DDBJ databases">
        <title>Marinobacter albus sp. nov., a marine bacterium isolated from sand in a coastal intertidal zone of huludao.</title>
        <authorList>
            <person name="Deng T."/>
        </authorList>
    </citation>
    <scope>NUCLEOTIDE SEQUENCE [LARGE SCALE GENOMIC DNA]</scope>
    <source>
        <strain evidence="3 4">M216</strain>
    </source>
</reference>
<gene>
    <name evidence="3" type="ORF">QQF73_10280</name>
</gene>
<feature type="region of interest" description="Disordered" evidence="1">
    <location>
        <begin position="52"/>
        <end position="78"/>
    </location>
</feature>